<dbReference type="PROSITE" id="PS50977">
    <property type="entry name" value="HTH_TETR_2"/>
    <property type="match status" value="1"/>
</dbReference>
<dbReference type="PRINTS" id="PR00455">
    <property type="entry name" value="HTHTETR"/>
</dbReference>
<accession>A0A1M7FWJ2</accession>
<evidence type="ECO:0000256" key="3">
    <source>
        <dbReference type="SAM" id="MobiDB-lite"/>
    </source>
</evidence>
<organism evidence="5 6">
    <name type="scientific">Bradyrhizobium lablabi</name>
    <dbReference type="NCBI Taxonomy" id="722472"/>
    <lineage>
        <taxon>Bacteria</taxon>
        <taxon>Pseudomonadati</taxon>
        <taxon>Pseudomonadota</taxon>
        <taxon>Alphaproteobacteria</taxon>
        <taxon>Hyphomicrobiales</taxon>
        <taxon>Nitrobacteraceae</taxon>
        <taxon>Bradyrhizobium</taxon>
    </lineage>
</organism>
<dbReference type="AlphaFoldDB" id="A0A1M7FWJ2"/>
<keyword evidence="1 2" id="KW-0238">DNA-binding</keyword>
<dbReference type="InterPro" id="IPR050109">
    <property type="entry name" value="HTH-type_TetR-like_transc_reg"/>
</dbReference>
<proteinExistence type="predicted"/>
<name>A0A1M7FWJ2_9BRAD</name>
<sequence length="236" mass="27467">MKVQNCTQTDESGVKQPSRARLRTPIREQQRLDPSEREAIIAREAVSFFAEHGFEGQTRELAKRLGITQPLLYRYFPSKEALIERVYQEVFVGRWKPSWEKIITDRSVPLKARLVHFYREYAEVILTYEWIRLFMFAGLKDLGLNARYLKMLRERAFEKVIEEIRVEYGRPSTRELPITVLEIEMVWGLHAAIFYLGVRQFIYSMSLETDVNSIIDAKVATFLSGVCSILPAKAAV</sequence>
<dbReference type="GO" id="GO:0000976">
    <property type="term" value="F:transcription cis-regulatory region binding"/>
    <property type="evidence" value="ECO:0007669"/>
    <property type="project" value="TreeGrafter"/>
</dbReference>
<evidence type="ECO:0000256" key="1">
    <source>
        <dbReference type="ARBA" id="ARBA00023125"/>
    </source>
</evidence>
<evidence type="ECO:0000256" key="2">
    <source>
        <dbReference type="PROSITE-ProRule" id="PRU00335"/>
    </source>
</evidence>
<evidence type="ECO:0000313" key="6">
    <source>
        <dbReference type="Proteomes" id="UP000183208"/>
    </source>
</evidence>
<dbReference type="GO" id="GO:0003700">
    <property type="term" value="F:DNA-binding transcription factor activity"/>
    <property type="evidence" value="ECO:0007669"/>
    <property type="project" value="TreeGrafter"/>
</dbReference>
<feature type="region of interest" description="Disordered" evidence="3">
    <location>
        <begin position="1"/>
        <end position="25"/>
    </location>
</feature>
<dbReference type="PANTHER" id="PTHR30055">
    <property type="entry name" value="HTH-TYPE TRANSCRIPTIONAL REGULATOR RUTR"/>
    <property type="match status" value="1"/>
</dbReference>
<dbReference type="InterPro" id="IPR001647">
    <property type="entry name" value="HTH_TetR"/>
</dbReference>
<evidence type="ECO:0000313" key="5">
    <source>
        <dbReference type="EMBL" id="SEE12062.1"/>
    </source>
</evidence>
<reference evidence="5 6" key="1">
    <citation type="submission" date="2016-10" db="EMBL/GenBank/DDBJ databases">
        <authorList>
            <person name="de Groot N.N."/>
        </authorList>
    </citation>
    <scope>NUCLEOTIDE SEQUENCE [LARGE SCALE GENOMIC DNA]</scope>
    <source>
        <strain evidence="5 6">GAS522</strain>
    </source>
</reference>
<protein>
    <submittedName>
        <fullName evidence="5">Transcriptional regulator, TetR family</fullName>
    </submittedName>
</protein>
<dbReference type="Proteomes" id="UP000183208">
    <property type="component" value="Unassembled WGS sequence"/>
</dbReference>
<feature type="domain" description="HTH tetR-type" evidence="4">
    <location>
        <begin position="35"/>
        <end position="94"/>
    </location>
</feature>
<dbReference type="SUPFAM" id="SSF46689">
    <property type="entry name" value="Homeodomain-like"/>
    <property type="match status" value="1"/>
</dbReference>
<gene>
    <name evidence="5" type="ORF">SAMN05444171_6325</name>
</gene>
<feature type="compositionally biased region" description="Polar residues" evidence="3">
    <location>
        <begin position="1"/>
        <end position="11"/>
    </location>
</feature>
<dbReference type="Pfam" id="PF00440">
    <property type="entry name" value="TetR_N"/>
    <property type="match status" value="1"/>
</dbReference>
<evidence type="ECO:0000259" key="4">
    <source>
        <dbReference type="PROSITE" id="PS50977"/>
    </source>
</evidence>
<dbReference type="EMBL" id="FNTI01000001">
    <property type="protein sequence ID" value="SEE12062.1"/>
    <property type="molecule type" value="Genomic_DNA"/>
</dbReference>
<feature type="DNA-binding region" description="H-T-H motif" evidence="2">
    <location>
        <begin position="57"/>
        <end position="76"/>
    </location>
</feature>
<dbReference type="Gene3D" id="1.10.357.10">
    <property type="entry name" value="Tetracycline Repressor, domain 2"/>
    <property type="match status" value="1"/>
</dbReference>
<dbReference type="InterPro" id="IPR009057">
    <property type="entry name" value="Homeodomain-like_sf"/>
</dbReference>
<dbReference type="PANTHER" id="PTHR30055:SF181">
    <property type="entry name" value="BLR6905 PROTEIN"/>
    <property type="match status" value="1"/>
</dbReference>